<keyword evidence="5" id="KW-1185">Reference proteome</keyword>
<evidence type="ECO:0000256" key="1">
    <source>
        <dbReference type="PROSITE-ProRule" id="PRU00285"/>
    </source>
</evidence>
<dbReference type="RefSeq" id="WP_163299003.1">
    <property type="nucleotide sequence ID" value="NZ_JAAGRR010000094.1"/>
</dbReference>
<gene>
    <name evidence="4" type="ORF">G3N55_08460</name>
</gene>
<dbReference type="Pfam" id="PF00011">
    <property type="entry name" value="HSP20"/>
    <property type="match status" value="1"/>
</dbReference>
<dbReference type="SUPFAM" id="SSF49764">
    <property type="entry name" value="HSP20-like chaperones"/>
    <property type="match status" value="1"/>
</dbReference>
<proteinExistence type="inferred from homology"/>
<reference evidence="4 5" key="1">
    <citation type="submission" date="2020-02" db="EMBL/GenBank/DDBJ databases">
        <title>Comparative genomics of sulfur disproportionating microorganisms.</title>
        <authorList>
            <person name="Ward L.M."/>
            <person name="Bertran E."/>
            <person name="Johnston D.T."/>
        </authorList>
    </citation>
    <scope>NUCLEOTIDE SEQUENCE [LARGE SCALE GENOMIC DNA]</scope>
    <source>
        <strain evidence="4 5">DSM 100025</strain>
    </source>
</reference>
<protein>
    <submittedName>
        <fullName evidence="4">Hsp20/alpha crystallin family protein</fullName>
    </submittedName>
</protein>
<dbReference type="Proteomes" id="UP000469346">
    <property type="component" value="Unassembled WGS sequence"/>
</dbReference>
<dbReference type="PANTHER" id="PTHR11527">
    <property type="entry name" value="HEAT-SHOCK PROTEIN 20 FAMILY MEMBER"/>
    <property type="match status" value="1"/>
</dbReference>
<evidence type="ECO:0000259" key="3">
    <source>
        <dbReference type="PROSITE" id="PS01031"/>
    </source>
</evidence>
<dbReference type="InterPro" id="IPR002068">
    <property type="entry name" value="A-crystallin/Hsp20_dom"/>
</dbReference>
<dbReference type="PROSITE" id="PS01031">
    <property type="entry name" value="SHSP"/>
    <property type="match status" value="1"/>
</dbReference>
<evidence type="ECO:0000313" key="5">
    <source>
        <dbReference type="Proteomes" id="UP000469346"/>
    </source>
</evidence>
<comment type="similarity">
    <text evidence="1 2">Belongs to the small heat shock protein (HSP20) family.</text>
</comment>
<comment type="caution">
    <text evidence="4">The sequence shown here is derived from an EMBL/GenBank/DDBJ whole genome shotgun (WGS) entry which is preliminary data.</text>
</comment>
<accession>A0A6N9TT04</accession>
<sequence>MPIIKIKIGRNIGELTDSLHRMAGTLLRYGNPVVFFGQGWSPSVDVYREGETVYVVAALAGVAREDVQVTLEAPYLRIAGVRRPPPQKESRHFYQMEVEYGPFERMVRLPSYIDENKVEAVFDNGLLTVRLERRKPEAPTKITVTG</sequence>
<dbReference type="AlphaFoldDB" id="A0A6N9TT04"/>
<name>A0A6N9TT04_DISTH</name>
<dbReference type="InterPro" id="IPR031107">
    <property type="entry name" value="Small_HSP"/>
</dbReference>
<feature type="domain" description="SHSP" evidence="3">
    <location>
        <begin position="35"/>
        <end position="146"/>
    </location>
</feature>
<dbReference type="CDD" id="cd06464">
    <property type="entry name" value="ACD_sHsps-like"/>
    <property type="match status" value="1"/>
</dbReference>
<dbReference type="Gene3D" id="2.60.40.790">
    <property type="match status" value="1"/>
</dbReference>
<dbReference type="InterPro" id="IPR008978">
    <property type="entry name" value="HSP20-like_chaperone"/>
</dbReference>
<evidence type="ECO:0000313" key="4">
    <source>
        <dbReference type="EMBL" id="NDY42874.1"/>
    </source>
</evidence>
<evidence type="ECO:0000256" key="2">
    <source>
        <dbReference type="RuleBase" id="RU003616"/>
    </source>
</evidence>
<organism evidence="4 5">
    <name type="scientific">Dissulfurirhabdus thermomarina</name>
    <dbReference type="NCBI Taxonomy" id="1765737"/>
    <lineage>
        <taxon>Bacteria</taxon>
        <taxon>Deltaproteobacteria</taxon>
        <taxon>Dissulfurirhabdaceae</taxon>
        <taxon>Dissulfurirhabdus</taxon>
    </lineage>
</organism>
<dbReference type="EMBL" id="JAAGRR010000094">
    <property type="protein sequence ID" value="NDY42874.1"/>
    <property type="molecule type" value="Genomic_DNA"/>
</dbReference>